<evidence type="ECO:0000259" key="7">
    <source>
        <dbReference type="PROSITE" id="PS51352"/>
    </source>
</evidence>
<evidence type="ECO:0000256" key="2">
    <source>
        <dbReference type="ARBA" id="ARBA00022729"/>
    </source>
</evidence>
<dbReference type="KEGG" id="lgi:LOTGIDRAFT_145171"/>
<dbReference type="OMA" id="TKHQTLC"/>
<dbReference type="AlphaFoldDB" id="V4AG03"/>
<evidence type="ECO:0000256" key="6">
    <source>
        <dbReference type="SAM" id="SignalP"/>
    </source>
</evidence>
<dbReference type="PRINTS" id="PR00421">
    <property type="entry name" value="THIOREDOXIN"/>
</dbReference>
<dbReference type="GeneID" id="20234925"/>
<keyword evidence="2 6" id="KW-0732">Signal</keyword>
<evidence type="ECO:0000313" key="9">
    <source>
        <dbReference type="Proteomes" id="UP000030746"/>
    </source>
</evidence>
<feature type="domain" description="Thioredoxin" evidence="7">
    <location>
        <begin position="16"/>
        <end position="136"/>
    </location>
</feature>
<dbReference type="InterPro" id="IPR005788">
    <property type="entry name" value="PDI_thioredoxin-like_dom"/>
</dbReference>
<feature type="domain" description="Thioredoxin" evidence="7">
    <location>
        <begin position="140"/>
        <end position="249"/>
    </location>
</feature>
<evidence type="ECO:0000256" key="3">
    <source>
        <dbReference type="ARBA" id="ARBA00022737"/>
    </source>
</evidence>
<dbReference type="OrthoDB" id="71336at2759"/>
<dbReference type="CTD" id="20234925"/>
<dbReference type="Pfam" id="PF00085">
    <property type="entry name" value="Thioredoxin"/>
    <property type="match status" value="3"/>
</dbReference>
<feature type="chain" id="PRO_5004716622" description="Thioredoxin domain-containing protein" evidence="6">
    <location>
        <begin position="23"/>
        <end position="378"/>
    </location>
</feature>
<accession>V4AG03</accession>
<dbReference type="PANTHER" id="PTHR45672">
    <property type="entry name" value="PROTEIN DISULFIDE-ISOMERASE C17H9.14C-RELATED"/>
    <property type="match status" value="1"/>
</dbReference>
<comment type="similarity">
    <text evidence="1 5">Belongs to the protein disulfide isomerase family.</text>
</comment>
<evidence type="ECO:0000313" key="8">
    <source>
        <dbReference type="EMBL" id="ESO94095.1"/>
    </source>
</evidence>
<dbReference type="NCBIfam" id="TIGR01126">
    <property type="entry name" value="pdi_dom"/>
    <property type="match status" value="1"/>
</dbReference>
<dbReference type="InterPro" id="IPR013766">
    <property type="entry name" value="Thioredoxin_domain"/>
</dbReference>
<protein>
    <recommendedName>
        <fullName evidence="7">Thioredoxin domain-containing protein</fullName>
    </recommendedName>
</protein>
<dbReference type="InterPro" id="IPR036249">
    <property type="entry name" value="Thioredoxin-like_sf"/>
</dbReference>
<dbReference type="STRING" id="225164.V4AG03"/>
<dbReference type="RefSeq" id="XP_009055216.1">
    <property type="nucleotide sequence ID" value="XM_009056968.1"/>
</dbReference>
<reference evidence="8 9" key="1">
    <citation type="journal article" date="2013" name="Nature">
        <title>Insights into bilaterian evolution from three spiralian genomes.</title>
        <authorList>
            <person name="Simakov O."/>
            <person name="Marletaz F."/>
            <person name="Cho S.J."/>
            <person name="Edsinger-Gonzales E."/>
            <person name="Havlak P."/>
            <person name="Hellsten U."/>
            <person name="Kuo D.H."/>
            <person name="Larsson T."/>
            <person name="Lv J."/>
            <person name="Arendt D."/>
            <person name="Savage R."/>
            <person name="Osoegawa K."/>
            <person name="de Jong P."/>
            <person name="Grimwood J."/>
            <person name="Chapman J.A."/>
            <person name="Shapiro H."/>
            <person name="Aerts A."/>
            <person name="Otillar R.P."/>
            <person name="Terry A.Y."/>
            <person name="Boore J.L."/>
            <person name="Grigoriev I.V."/>
            <person name="Lindberg D.R."/>
            <person name="Seaver E.C."/>
            <person name="Weisblat D.A."/>
            <person name="Putnam N.H."/>
            <person name="Rokhsar D.S."/>
        </authorList>
    </citation>
    <scope>NUCLEOTIDE SEQUENCE [LARGE SCALE GENOMIC DNA]</scope>
</reference>
<evidence type="ECO:0000256" key="1">
    <source>
        <dbReference type="ARBA" id="ARBA00006347"/>
    </source>
</evidence>
<feature type="domain" description="Thioredoxin" evidence="7">
    <location>
        <begin position="250"/>
        <end position="373"/>
    </location>
</feature>
<dbReference type="Gene3D" id="3.40.30.10">
    <property type="entry name" value="Glutaredoxin"/>
    <property type="match status" value="3"/>
</dbReference>
<keyword evidence="9" id="KW-1185">Reference proteome</keyword>
<dbReference type="InterPro" id="IPR017937">
    <property type="entry name" value="Thioredoxin_CS"/>
</dbReference>
<sequence length="378" mass="43626">MADRFVYVLTLCLILCSAQSKADDDHGENVVTLKKDTFNDAVSSSKLFVMFYAPWCGHCKRLGPTWNELATVYNKLENSPVTIAMVDCTDETPLCAEHEITGYPTLKYFHNPTDFVRYKSGRDIQSLKSFVEEQQQADQEKPEVPEPQKGLLVLDEKFDETIKLGNYFVKFYAPWCGHCKRLAPVWDDLARSFEFVEDVTIAKIDCTQHGSVCSSNAIRGYPTLIFFSNGKEVEKYSGGRDHENLKNFVDKMLNRKPEEKEQESEGKIPEELTDSTYEEVQSSPLAFIKFYAPWCGHCRKLAPTWIDLSKKFSETEEVVIADLDCTQYEEICKDNKVRGYPTLLLFRHGILVEEYSRSRTLEDMYDFVHEHIQERDEL</sequence>
<dbReference type="PROSITE" id="PS51352">
    <property type="entry name" value="THIOREDOXIN_2"/>
    <property type="match status" value="3"/>
</dbReference>
<proteinExistence type="inferred from homology"/>
<dbReference type="SUPFAM" id="SSF52833">
    <property type="entry name" value="Thioredoxin-like"/>
    <property type="match status" value="3"/>
</dbReference>
<evidence type="ECO:0000256" key="4">
    <source>
        <dbReference type="ARBA" id="ARBA00023284"/>
    </source>
</evidence>
<organism evidence="8 9">
    <name type="scientific">Lottia gigantea</name>
    <name type="common">Giant owl limpet</name>
    <dbReference type="NCBI Taxonomy" id="225164"/>
    <lineage>
        <taxon>Eukaryota</taxon>
        <taxon>Metazoa</taxon>
        <taxon>Spiralia</taxon>
        <taxon>Lophotrochozoa</taxon>
        <taxon>Mollusca</taxon>
        <taxon>Gastropoda</taxon>
        <taxon>Patellogastropoda</taxon>
        <taxon>Lottioidea</taxon>
        <taxon>Lottiidae</taxon>
        <taxon>Lottia</taxon>
    </lineage>
</organism>
<dbReference type="PROSITE" id="PS00194">
    <property type="entry name" value="THIOREDOXIN_1"/>
    <property type="match status" value="3"/>
</dbReference>
<name>V4AG03_LOTGI</name>
<dbReference type="GO" id="GO:0006457">
    <property type="term" value="P:protein folding"/>
    <property type="evidence" value="ECO:0007669"/>
    <property type="project" value="TreeGrafter"/>
</dbReference>
<keyword evidence="4" id="KW-0676">Redox-active center</keyword>
<dbReference type="GO" id="GO:0005783">
    <property type="term" value="C:endoplasmic reticulum"/>
    <property type="evidence" value="ECO:0007669"/>
    <property type="project" value="TreeGrafter"/>
</dbReference>
<dbReference type="PANTHER" id="PTHR45672:SF3">
    <property type="entry name" value="THIOREDOXIN DOMAIN-CONTAINING PROTEIN 5"/>
    <property type="match status" value="1"/>
</dbReference>
<feature type="signal peptide" evidence="6">
    <location>
        <begin position="1"/>
        <end position="22"/>
    </location>
</feature>
<dbReference type="InterPro" id="IPR051063">
    <property type="entry name" value="PDI"/>
</dbReference>
<gene>
    <name evidence="8" type="ORF">LOTGIDRAFT_145171</name>
</gene>
<dbReference type="Proteomes" id="UP000030746">
    <property type="component" value="Unassembled WGS sequence"/>
</dbReference>
<dbReference type="EMBL" id="KB201864">
    <property type="protein sequence ID" value="ESO94095.1"/>
    <property type="molecule type" value="Genomic_DNA"/>
</dbReference>
<evidence type="ECO:0000256" key="5">
    <source>
        <dbReference type="RuleBase" id="RU004208"/>
    </source>
</evidence>
<dbReference type="GO" id="GO:0003756">
    <property type="term" value="F:protein disulfide isomerase activity"/>
    <property type="evidence" value="ECO:0007669"/>
    <property type="project" value="InterPro"/>
</dbReference>
<dbReference type="HOGENOM" id="CLU_066321_0_0_1"/>
<keyword evidence="3" id="KW-0677">Repeat</keyword>